<gene>
    <name evidence="1" type="ORF">OCL97_02280</name>
</gene>
<organism evidence="1 2">
    <name type="scientific">Phenylobacterium ferrooxidans</name>
    <dbReference type="NCBI Taxonomy" id="2982689"/>
    <lineage>
        <taxon>Bacteria</taxon>
        <taxon>Pseudomonadati</taxon>
        <taxon>Pseudomonadota</taxon>
        <taxon>Alphaproteobacteria</taxon>
        <taxon>Caulobacterales</taxon>
        <taxon>Caulobacteraceae</taxon>
        <taxon>Phenylobacterium</taxon>
    </lineage>
</organism>
<dbReference type="Gene3D" id="3.30.470.20">
    <property type="entry name" value="ATP-grasp fold, B domain"/>
    <property type="match status" value="1"/>
</dbReference>
<accession>A0ABW6CI79</accession>
<dbReference type="Proteomes" id="UP001598130">
    <property type="component" value="Unassembled WGS sequence"/>
</dbReference>
<evidence type="ECO:0000313" key="2">
    <source>
        <dbReference type="Proteomes" id="UP001598130"/>
    </source>
</evidence>
<keyword evidence="2" id="KW-1185">Reference proteome</keyword>
<evidence type="ECO:0008006" key="3">
    <source>
        <dbReference type="Google" id="ProtNLM"/>
    </source>
</evidence>
<reference evidence="1 2" key="1">
    <citation type="submission" date="2022-09" db="EMBL/GenBank/DDBJ databases">
        <title>New species of Phenylobacterium.</title>
        <authorList>
            <person name="Mieszkin S."/>
        </authorList>
    </citation>
    <scope>NUCLEOTIDE SEQUENCE [LARGE SCALE GENOMIC DNA]</scope>
    <source>
        <strain evidence="1 2">HK31-G</strain>
    </source>
</reference>
<sequence length="325" mass="35791">MIELQTPAPDGFLPGLPPRGGWFKDFEFHDGGLTVHKTGTQIRLDATLIGECLVWFGYHILVRARSWALAATRAPGPAIWFTPDRPRPWYLIWAAMAWSGCRMAKTPDEADASFCFEDATWGQRALPTHERAFNFTCLDVSKSHVAAVFEEVFGYPLAIDPESYVGDAVEKGELNGVHDGRIIACPHPRLPGKTYQRLVDTAVGPFIHDLRTPCVGGKPVVVWIKRKPADNRFSIHNLAVTRADPAEIYSAEELALIAAFAARMGLDWGGLDILRDQPSGRIYIVDVNKTDVGPVIALSLRDKLKSTDALAKALIALLKADPRKG</sequence>
<dbReference type="RefSeq" id="WP_377367222.1">
    <property type="nucleotide sequence ID" value="NZ_JAOTJD010000002.1"/>
</dbReference>
<evidence type="ECO:0000313" key="1">
    <source>
        <dbReference type="EMBL" id="MFD3262787.1"/>
    </source>
</evidence>
<dbReference type="EMBL" id="JAOTJD010000002">
    <property type="protein sequence ID" value="MFD3262787.1"/>
    <property type="molecule type" value="Genomic_DNA"/>
</dbReference>
<comment type="caution">
    <text evidence="1">The sequence shown here is derived from an EMBL/GenBank/DDBJ whole genome shotgun (WGS) entry which is preliminary data.</text>
</comment>
<dbReference type="SUPFAM" id="SSF56059">
    <property type="entry name" value="Glutathione synthetase ATP-binding domain-like"/>
    <property type="match status" value="1"/>
</dbReference>
<protein>
    <recommendedName>
        <fullName evidence="3">ATP-grasp domain-containing protein</fullName>
    </recommendedName>
</protein>
<proteinExistence type="predicted"/>
<name>A0ABW6CI79_9CAUL</name>